<keyword evidence="2" id="KW-1185">Reference proteome</keyword>
<gene>
    <name evidence="1" type="ORF">SCHCODRAFT_230323</name>
</gene>
<dbReference type="HOGENOM" id="CLU_000288_125_8_1"/>
<dbReference type="InterPro" id="IPR011990">
    <property type="entry name" value="TPR-like_helical_dom_sf"/>
</dbReference>
<dbReference type="InterPro" id="IPR027417">
    <property type="entry name" value="P-loop_NTPase"/>
</dbReference>
<dbReference type="InParanoid" id="D8PMY7"/>
<sequence>MRRILSKGKGKGTTDTTDAKQQMLAGRGRRSQVAIDGLVALLAFGKDSTDGFGLAKGVLGGLLYVIETARLFEANKQEWSTFASFLSGLHDDVASATRRFDSKVPHDLAEDLRKLQQPLLQVAIEMKQMSSRSGMAKLLQTREDPQKIARFRVLIDAATTRFTVVRLVNVERILGHVSDQVHHVGQQVGQVGTQISNVERQIDEIALSMRSIAEHKHSGSSTPSTTGFRVLKPCPPPTHAYTGRKDILDKMHAYFAPVNGKRKVFVLYGLGGAGKTQVGCKFVEMSQFDSETQRFSEVFYLDASTKDTLIADLKALAIAKEAGKRVDDALTWLARHTEDWLLFFNNADDPKLNIKQYFPACSHGNILITTRNRAPLGHSAASIPHCNVGAMSKADAKLLLLQMAGLLEVRDEEKKNASQIVSVRVPLSLRLRAHEYTQALGYLALAIAQAGVFIFKTHCTLARYFSMYRERHHAVLEFFKDSLDGYQYTVYTAWIISFDQLRRQNADAAAVLQMCAFFHHDNVSRAMFRNAVENLLGPGSDHVLMEETESNTKALTAAKTFLAAFADDNSAWDDLKFLRLLADIQSYSLIQYDRNTETFSIHPLVHTWCLTTISDPSIFRLAAAFVIGRSIHWRYSTEDYTYRRLLLPHLNAISQNIAALDPSVGLEIALAYYESGRNEECERLVRFVVDAQARIFGAHALDTLKTLAKLASVYAQQGRWSEAQAIDETVLSVRRRELGDTHPHTLVAMNNLGITYREQHRWREAEELFLEVRDTRERLLGRDHADTLRVQSNLAETYRWQGRDKAAEELELDVIAARTRTLGEEHPDTLTAMGRLAASYMQQGRQEDAEQLQKRVFDIYQRTTGERPQSLDAMPSPGLERSIWLSWSD</sequence>
<dbReference type="PANTHER" id="PTHR46082:SF6">
    <property type="entry name" value="AAA+ ATPASE DOMAIN-CONTAINING PROTEIN-RELATED"/>
    <property type="match status" value="1"/>
</dbReference>
<dbReference type="STRING" id="578458.D8PMY7"/>
<dbReference type="Pfam" id="PF13424">
    <property type="entry name" value="TPR_12"/>
    <property type="match status" value="2"/>
</dbReference>
<dbReference type="eggNOG" id="KOG1840">
    <property type="taxonomic scope" value="Eukaryota"/>
</dbReference>
<organism evidence="2">
    <name type="scientific">Schizophyllum commune (strain H4-8 / FGSC 9210)</name>
    <name type="common">Split gill fungus</name>
    <dbReference type="NCBI Taxonomy" id="578458"/>
    <lineage>
        <taxon>Eukaryota</taxon>
        <taxon>Fungi</taxon>
        <taxon>Dikarya</taxon>
        <taxon>Basidiomycota</taxon>
        <taxon>Agaricomycotina</taxon>
        <taxon>Agaricomycetes</taxon>
        <taxon>Agaricomycetidae</taxon>
        <taxon>Agaricales</taxon>
        <taxon>Schizophyllaceae</taxon>
        <taxon>Schizophyllum</taxon>
    </lineage>
</organism>
<evidence type="ECO:0008006" key="3">
    <source>
        <dbReference type="Google" id="ProtNLM"/>
    </source>
</evidence>
<dbReference type="Proteomes" id="UP000007431">
    <property type="component" value="Unassembled WGS sequence"/>
</dbReference>
<dbReference type="PANTHER" id="PTHR46082">
    <property type="entry name" value="ATP/GTP-BINDING PROTEIN-RELATED"/>
    <property type="match status" value="1"/>
</dbReference>
<dbReference type="InterPro" id="IPR059179">
    <property type="entry name" value="MLKL-like_MCAfunc"/>
</dbReference>
<dbReference type="OMA" id="MQITKRV"/>
<dbReference type="Gene3D" id="3.40.50.300">
    <property type="entry name" value="P-loop containing nucleotide triphosphate hydrolases"/>
    <property type="match status" value="1"/>
</dbReference>
<protein>
    <recommendedName>
        <fullName evidence="3">NB-ARC domain-containing protein</fullName>
    </recommendedName>
</protein>
<dbReference type="CDD" id="cd21037">
    <property type="entry name" value="MLKL_NTD"/>
    <property type="match status" value="1"/>
</dbReference>
<dbReference type="VEuPathDB" id="FungiDB:SCHCODRAFT_02499724"/>
<dbReference type="SUPFAM" id="SSF48452">
    <property type="entry name" value="TPR-like"/>
    <property type="match status" value="2"/>
</dbReference>
<dbReference type="Gene3D" id="1.25.40.10">
    <property type="entry name" value="Tetratricopeptide repeat domain"/>
    <property type="match status" value="1"/>
</dbReference>
<reference evidence="1 2" key="1">
    <citation type="journal article" date="2010" name="Nat. Biotechnol.">
        <title>Genome sequence of the model mushroom Schizophyllum commune.</title>
        <authorList>
            <person name="Ohm R.A."/>
            <person name="de Jong J.F."/>
            <person name="Lugones L.G."/>
            <person name="Aerts A."/>
            <person name="Kothe E."/>
            <person name="Stajich J.E."/>
            <person name="de Vries R.P."/>
            <person name="Record E."/>
            <person name="Levasseur A."/>
            <person name="Baker S.E."/>
            <person name="Bartholomew K.A."/>
            <person name="Coutinho P.M."/>
            <person name="Erdmann S."/>
            <person name="Fowler T.J."/>
            <person name="Gathman A.C."/>
            <person name="Lombard V."/>
            <person name="Henrissat B."/>
            <person name="Knabe N."/>
            <person name="Kuees U."/>
            <person name="Lilly W.W."/>
            <person name="Lindquist E."/>
            <person name="Lucas S."/>
            <person name="Magnuson J.K."/>
            <person name="Piumi F."/>
            <person name="Raudaskoski M."/>
            <person name="Salamov A."/>
            <person name="Schmutz J."/>
            <person name="Schwarze F.W.M.R."/>
            <person name="vanKuyk P.A."/>
            <person name="Horton J.S."/>
            <person name="Grigoriev I.V."/>
            <person name="Woesten H.A.B."/>
        </authorList>
    </citation>
    <scope>NUCLEOTIDE SEQUENCE [LARGE SCALE GENOMIC DNA]</scope>
    <source>
        <strain evidence="2">H4-8 / FGSC 9210</strain>
    </source>
</reference>
<dbReference type="AlphaFoldDB" id="D8PMY7"/>
<proteinExistence type="predicted"/>
<dbReference type="SUPFAM" id="SSF52540">
    <property type="entry name" value="P-loop containing nucleoside triphosphate hydrolases"/>
    <property type="match status" value="1"/>
</dbReference>
<evidence type="ECO:0000313" key="1">
    <source>
        <dbReference type="EMBL" id="EFJ01485.1"/>
    </source>
</evidence>
<dbReference type="InterPro" id="IPR053137">
    <property type="entry name" value="NLR-like"/>
</dbReference>
<accession>D8PMY7</accession>
<name>D8PMY7_SCHCM</name>
<evidence type="ECO:0000313" key="2">
    <source>
        <dbReference type="Proteomes" id="UP000007431"/>
    </source>
</evidence>
<dbReference type="EMBL" id="GL377302">
    <property type="protein sequence ID" value="EFJ01485.1"/>
    <property type="molecule type" value="Genomic_DNA"/>
</dbReference>